<name>A0A9N9DHU7_9GLOM</name>
<dbReference type="Proteomes" id="UP000789508">
    <property type="component" value="Unassembled WGS sequence"/>
</dbReference>
<organism evidence="1 2">
    <name type="scientific">Ambispora leptoticha</name>
    <dbReference type="NCBI Taxonomy" id="144679"/>
    <lineage>
        <taxon>Eukaryota</taxon>
        <taxon>Fungi</taxon>
        <taxon>Fungi incertae sedis</taxon>
        <taxon>Mucoromycota</taxon>
        <taxon>Glomeromycotina</taxon>
        <taxon>Glomeromycetes</taxon>
        <taxon>Archaeosporales</taxon>
        <taxon>Ambisporaceae</taxon>
        <taxon>Ambispora</taxon>
    </lineage>
</organism>
<gene>
    <name evidence="1" type="ORF">ALEPTO_LOCUS9692</name>
</gene>
<protein>
    <submittedName>
        <fullName evidence="1">10827_t:CDS:1</fullName>
    </submittedName>
</protein>
<keyword evidence="2" id="KW-1185">Reference proteome</keyword>
<accession>A0A9N9DHU7</accession>
<reference evidence="1" key="1">
    <citation type="submission" date="2021-06" db="EMBL/GenBank/DDBJ databases">
        <authorList>
            <person name="Kallberg Y."/>
            <person name="Tangrot J."/>
            <person name="Rosling A."/>
        </authorList>
    </citation>
    <scope>NUCLEOTIDE SEQUENCE</scope>
    <source>
        <strain evidence="1">FL130A</strain>
    </source>
</reference>
<dbReference type="EMBL" id="CAJVPS010008098">
    <property type="protein sequence ID" value="CAG8640486.1"/>
    <property type="molecule type" value="Genomic_DNA"/>
</dbReference>
<dbReference type="AlphaFoldDB" id="A0A9N9DHU7"/>
<evidence type="ECO:0000313" key="2">
    <source>
        <dbReference type="Proteomes" id="UP000789508"/>
    </source>
</evidence>
<feature type="non-terminal residue" evidence="1">
    <location>
        <position position="325"/>
    </location>
</feature>
<evidence type="ECO:0000313" key="1">
    <source>
        <dbReference type="EMBL" id="CAG8640486.1"/>
    </source>
</evidence>
<sequence length="325" mass="38238">GIKYQEYIQEIAFRDFVDATNKNLFALGFPETSAYTQHLVELYDLADTLRQSNEVQQNGLLISGSLNGLADDLKVAEEEINDFQHKSSEIVINLQYKVSLIHDILDVVKSSDDDENFYFYDTFIPDLLVEQFYKIITYWDDEQNFSGFIHRQLKVLELAFRELKGQLNKMINSFSKVQLDARNLSFYLLNAEREAERAIKSYWTESFIDHCKIIRAEKELRKVRQMKKFTKSLVVNLNEFDHYLRDYRRKLFDVEADIVYTRALKKLSKGLLNYLKTSANQFQKIHRLFDIVEEKIGGSQSMSLKNTTILEYEESYIPPYPGLIY</sequence>
<proteinExistence type="predicted"/>
<comment type="caution">
    <text evidence="1">The sequence shown here is derived from an EMBL/GenBank/DDBJ whole genome shotgun (WGS) entry which is preliminary data.</text>
</comment>